<dbReference type="AlphaFoldDB" id="A9UWN3"/>
<name>A9UWN3_MONBE</name>
<evidence type="ECO:0000256" key="1">
    <source>
        <dbReference type="PROSITE-ProRule" id="PRU00023"/>
    </source>
</evidence>
<accession>A9UWN3</accession>
<dbReference type="KEGG" id="mbr:MONBRDRAFT_24515"/>
<organism evidence="2 3">
    <name type="scientific">Monosiga brevicollis</name>
    <name type="common">Choanoflagellate</name>
    <dbReference type="NCBI Taxonomy" id="81824"/>
    <lineage>
        <taxon>Eukaryota</taxon>
        <taxon>Choanoflagellata</taxon>
        <taxon>Craspedida</taxon>
        <taxon>Salpingoecidae</taxon>
        <taxon>Monosiga</taxon>
    </lineage>
</organism>
<dbReference type="SUPFAM" id="SSF48403">
    <property type="entry name" value="Ankyrin repeat"/>
    <property type="match status" value="1"/>
</dbReference>
<dbReference type="Proteomes" id="UP000001357">
    <property type="component" value="Unassembled WGS sequence"/>
</dbReference>
<dbReference type="PANTHER" id="PTHR24183:SF1">
    <property type="entry name" value="FIBRONECTIN TYPE 3 AND ANKYRIN REPEAT DOMAINS PROTEIN 1"/>
    <property type="match status" value="1"/>
</dbReference>
<protein>
    <submittedName>
        <fullName evidence="2">Uncharacterized protein</fullName>
    </submittedName>
</protein>
<reference evidence="2 3" key="1">
    <citation type="journal article" date="2008" name="Nature">
        <title>The genome of the choanoflagellate Monosiga brevicollis and the origin of metazoans.</title>
        <authorList>
            <consortium name="JGI Sequencing"/>
            <person name="King N."/>
            <person name="Westbrook M.J."/>
            <person name="Young S.L."/>
            <person name="Kuo A."/>
            <person name="Abedin M."/>
            <person name="Chapman J."/>
            <person name="Fairclough S."/>
            <person name="Hellsten U."/>
            <person name="Isogai Y."/>
            <person name="Letunic I."/>
            <person name="Marr M."/>
            <person name="Pincus D."/>
            <person name="Putnam N."/>
            <person name="Rokas A."/>
            <person name="Wright K.J."/>
            <person name="Zuzow R."/>
            <person name="Dirks W."/>
            <person name="Good M."/>
            <person name="Goodstein D."/>
            <person name="Lemons D."/>
            <person name="Li W."/>
            <person name="Lyons J.B."/>
            <person name="Morris A."/>
            <person name="Nichols S."/>
            <person name="Richter D.J."/>
            <person name="Salamov A."/>
            <person name="Bork P."/>
            <person name="Lim W.A."/>
            <person name="Manning G."/>
            <person name="Miller W.T."/>
            <person name="McGinnis W."/>
            <person name="Shapiro H."/>
            <person name="Tjian R."/>
            <person name="Grigoriev I.V."/>
            <person name="Rokhsar D."/>
        </authorList>
    </citation>
    <scope>NUCLEOTIDE SEQUENCE [LARGE SCALE GENOMIC DNA]</scope>
    <source>
        <strain evidence="3">MX1 / ATCC 50154</strain>
    </source>
</reference>
<feature type="repeat" description="ANK" evidence="1">
    <location>
        <begin position="147"/>
        <end position="179"/>
    </location>
</feature>
<gene>
    <name evidence="2" type="ORF">MONBRDRAFT_24515</name>
</gene>
<dbReference type="EMBL" id="CH991548">
    <property type="protein sequence ID" value="EDQ90244.1"/>
    <property type="molecule type" value="Genomic_DNA"/>
</dbReference>
<proteinExistence type="predicted"/>
<sequence>MADHWQLSRDFQAFRTDRLERLLAPLLPNYHHGTKHGKAGTPAPLHLPASRTMVSMDNKIQPRRIKPDSSWLNRQDIYGDTILMMAVQARCDAAVQLLVRAHADPSIVNNQNRNVLHLAALQAGLSASIATSLTKHAEAFLDHKDANGDTPLMLAIRTASTSMVNALLERKADINAQNDRLETATMLAARPLTAKSRVLPAFRANAHEYLKLLVGKRANQINAAD</sequence>
<dbReference type="InterPro" id="IPR002110">
    <property type="entry name" value="Ankyrin_rpt"/>
</dbReference>
<dbReference type="SMART" id="SM00248">
    <property type="entry name" value="ANK"/>
    <property type="match status" value="2"/>
</dbReference>
<dbReference type="PROSITE" id="PS50088">
    <property type="entry name" value="ANK_REPEAT"/>
    <property type="match status" value="1"/>
</dbReference>
<evidence type="ECO:0000313" key="3">
    <source>
        <dbReference type="Proteomes" id="UP000001357"/>
    </source>
</evidence>
<dbReference type="GeneID" id="5890357"/>
<keyword evidence="1" id="KW-0040">ANK repeat</keyword>
<keyword evidence="3" id="KW-1185">Reference proteome</keyword>
<dbReference type="InterPro" id="IPR036770">
    <property type="entry name" value="Ankyrin_rpt-contain_sf"/>
</dbReference>
<dbReference type="RefSeq" id="XP_001745011.1">
    <property type="nucleotide sequence ID" value="XM_001744959.1"/>
</dbReference>
<dbReference type="STRING" id="81824.A9UWN3"/>
<dbReference type="Pfam" id="PF12796">
    <property type="entry name" value="Ank_2"/>
    <property type="match status" value="1"/>
</dbReference>
<evidence type="ECO:0000313" key="2">
    <source>
        <dbReference type="EMBL" id="EDQ90244.1"/>
    </source>
</evidence>
<dbReference type="InParanoid" id="A9UWN3"/>
<dbReference type="Gene3D" id="1.25.40.20">
    <property type="entry name" value="Ankyrin repeat-containing domain"/>
    <property type="match status" value="1"/>
</dbReference>
<dbReference type="PANTHER" id="PTHR24183">
    <property type="entry name" value="FIBRONECTIN TYPE 3 AND ANKYRIN REPEAT DOMAINS PROTEIN 1"/>
    <property type="match status" value="1"/>
</dbReference>
<dbReference type="PROSITE" id="PS50297">
    <property type="entry name" value="ANK_REP_REGION"/>
    <property type="match status" value="1"/>
</dbReference>